<protein>
    <submittedName>
        <fullName evidence="1">Uncharacterized protein</fullName>
    </submittedName>
</protein>
<gene>
    <name evidence="1" type="ORF">HD556DRAFT_1437584</name>
</gene>
<evidence type="ECO:0000313" key="2">
    <source>
        <dbReference type="Proteomes" id="UP000719766"/>
    </source>
</evidence>
<dbReference type="RefSeq" id="XP_041166193.1">
    <property type="nucleotide sequence ID" value="XM_041305720.1"/>
</dbReference>
<organism evidence="1 2">
    <name type="scientific">Suillus plorans</name>
    <dbReference type="NCBI Taxonomy" id="116603"/>
    <lineage>
        <taxon>Eukaryota</taxon>
        <taxon>Fungi</taxon>
        <taxon>Dikarya</taxon>
        <taxon>Basidiomycota</taxon>
        <taxon>Agaricomycotina</taxon>
        <taxon>Agaricomycetes</taxon>
        <taxon>Agaricomycetidae</taxon>
        <taxon>Boletales</taxon>
        <taxon>Suillineae</taxon>
        <taxon>Suillaceae</taxon>
        <taxon>Suillus</taxon>
    </lineage>
</organism>
<keyword evidence="2" id="KW-1185">Reference proteome</keyword>
<dbReference type="Proteomes" id="UP000719766">
    <property type="component" value="Unassembled WGS sequence"/>
</dbReference>
<dbReference type="AlphaFoldDB" id="A0A9P7DUZ7"/>
<dbReference type="InterPro" id="IPR036322">
    <property type="entry name" value="WD40_repeat_dom_sf"/>
</dbReference>
<reference evidence="1" key="1">
    <citation type="journal article" date="2020" name="New Phytol.">
        <title>Comparative genomics reveals dynamic genome evolution in host specialist ectomycorrhizal fungi.</title>
        <authorList>
            <person name="Lofgren L.A."/>
            <person name="Nguyen N.H."/>
            <person name="Vilgalys R."/>
            <person name="Ruytinx J."/>
            <person name="Liao H.L."/>
            <person name="Branco S."/>
            <person name="Kuo A."/>
            <person name="LaButti K."/>
            <person name="Lipzen A."/>
            <person name="Andreopoulos W."/>
            <person name="Pangilinan J."/>
            <person name="Riley R."/>
            <person name="Hundley H."/>
            <person name="Na H."/>
            <person name="Barry K."/>
            <person name="Grigoriev I.V."/>
            <person name="Stajich J.E."/>
            <person name="Kennedy P.G."/>
        </authorList>
    </citation>
    <scope>NUCLEOTIDE SEQUENCE</scope>
    <source>
        <strain evidence="1">S12</strain>
    </source>
</reference>
<dbReference type="InterPro" id="IPR015943">
    <property type="entry name" value="WD40/YVTN_repeat-like_dom_sf"/>
</dbReference>
<dbReference type="EMBL" id="JABBWE010000004">
    <property type="protein sequence ID" value="KAG1803847.1"/>
    <property type="molecule type" value="Genomic_DNA"/>
</dbReference>
<comment type="caution">
    <text evidence="1">The sequence shown here is derived from an EMBL/GenBank/DDBJ whole genome shotgun (WGS) entry which is preliminary data.</text>
</comment>
<dbReference type="GeneID" id="64599484"/>
<dbReference type="SMART" id="SM00320">
    <property type="entry name" value="WD40"/>
    <property type="match status" value="1"/>
</dbReference>
<name>A0A9P7DUZ7_9AGAM</name>
<proteinExistence type="predicted"/>
<accession>A0A9P7DUZ7</accession>
<dbReference type="InterPro" id="IPR001680">
    <property type="entry name" value="WD40_rpt"/>
</dbReference>
<dbReference type="Gene3D" id="2.130.10.10">
    <property type="entry name" value="YVTN repeat-like/Quinoprotein amine dehydrogenase"/>
    <property type="match status" value="1"/>
</dbReference>
<evidence type="ECO:0000313" key="1">
    <source>
        <dbReference type="EMBL" id="KAG1803847.1"/>
    </source>
</evidence>
<dbReference type="OrthoDB" id="2654453at2759"/>
<sequence length="405" mass="44136">MPFFATFFKQSTQSQRYKPLARLTTYSGSVHALAISNDGRILAGGGTTGIKLWNINSRKELLCSSHHESRGTVSCAVWTTTRQTAVETLCYGTGLGYITFLRRGLIDEICARRLGSGFEITCLSCHPTSSEGNVRIAVGTRDKIVQVLILNTSSQLQSVFAVQLENTVPKSVAFADNKAIYVFGLYDGKFMKLEDEDGTIVEEVSLATAAVYQKRGVFIVDNATDGFTLYRLEGKGEPVRTFVTALPSLSVLKQVAFGEEGKEDGAGTRNPPSRRCWPGTNDNQRAISMAAAQLPALRQQGIQDSLAELLVHLASIDDPDANTGSAVDEYVPAMMFDNGQTEGHTGGPENDIRMLHELAKKLMELAEKAGGEIDEERRKSLDQKTNHPRVATVDADRKDIAIVLA</sequence>
<dbReference type="SUPFAM" id="SSF50978">
    <property type="entry name" value="WD40 repeat-like"/>
    <property type="match status" value="1"/>
</dbReference>